<comment type="caution">
    <text evidence="10">The sequence shown here is derived from an EMBL/GenBank/DDBJ whole genome shotgun (WGS) entry which is preliminary data.</text>
</comment>
<feature type="coiled-coil region" evidence="7">
    <location>
        <begin position="95"/>
        <end position="129"/>
    </location>
</feature>
<keyword evidence="1" id="KW-0547">Nucleotide-binding</keyword>
<dbReference type="InterPro" id="IPR001789">
    <property type="entry name" value="Sig_transdc_resp-reg_receiver"/>
</dbReference>
<dbReference type="InterPro" id="IPR025944">
    <property type="entry name" value="Sigma_54_int_dom_CS"/>
</dbReference>
<evidence type="ECO:0000256" key="2">
    <source>
        <dbReference type="ARBA" id="ARBA00022840"/>
    </source>
</evidence>
<dbReference type="CDD" id="cd17569">
    <property type="entry name" value="REC_HupR-like"/>
    <property type="match status" value="1"/>
</dbReference>
<keyword evidence="11" id="KW-1185">Reference proteome</keyword>
<dbReference type="Pfam" id="PF25601">
    <property type="entry name" value="AAA_lid_14"/>
    <property type="match status" value="1"/>
</dbReference>
<dbReference type="SMART" id="SM00382">
    <property type="entry name" value="AAA"/>
    <property type="match status" value="1"/>
</dbReference>
<evidence type="ECO:0000259" key="8">
    <source>
        <dbReference type="PROSITE" id="PS50045"/>
    </source>
</evidence>
<evidence type="ECO:0000256" key="5">
    <source>
        <dbReference type="ARBA" id="ARBA00023163"/>
    </source>
</evidence>
<keyword evidence="5" id="KW-0804">Transcription</keyword>
<organism evidence="10 11">
    <name type="scientific">Candidatus Competibacter phosphatis</name>
    <dbReference type="NCBI Taxonomy" id="221280"/>
    <lineage>
        <taxon>Bacteria</taxon>
        <taxon>Pseudomonadati</taxon>
        <taxon>Pseudomonadota</taxon>
        <taxon>Gammaproteobacteria</taxon>
        <taxon>Candidatus Competibacteraceae</taxon>
        <taxon>Candidatus Competibacter</taxon>
    </lineage>
</organism>
<keyword evidence="7" id="KW-0175">Coiled coil</keyword>
<evidence type="ECO:0000313" key="11">
    <source>
        <dbReference type="Proteomes" id="UP000760480"/>
    </source>
</evidence>
<evidence type="ECO:0000256" key="6">
    <source>
        <dbReference type="PROSITE-ProRule" id="PRU00169"/>
    </source>
</evidence>
<dbReference type="PROSITE" id="PS00675">
    <property type="entry name" value="SIGMA54_INTERACT_1"/>
    <property type="match status" value="1"/>
</dbReference>
<evidence type="ECO:0000256" key="3">
    <source>
        <dbReference type="ARBA" id="ARBA00023015"/>
    </source>
</evidence>
<reference evidence="10 11" key="1">
    <citation type="submission" date="2019-03" db="EMBL/GenBank/DDBJ databases">
        <title>Metabolic reconstructions from genomes of highly enriched 'Candidatus Accumulibacter' and 'Candidatus Competibacter' bioreactor populations.</title>
        <authorList>
            <person name="Annavajhala M.K."/>
            <person name="Welles L."/>
            <person name="Abbas B."/>
            <person name="Sorokin D."/>
            <person name="Park H."/>
            <person name="Van Loosdrecht M."/>
            <person name="Chandran K."/>
        </authorList>
    </citation>
    <scope>NUCLEOTIDE SEQUENCE [LARGE SCALE GENOMIC DNA]</scope>
    <source>
        <strain evidence="10 11">SBR_G</strain>
    </source>
</reference>
<dbReference type="InterPro" id="IPR003593">
    <property type="entry name" value="AAA+_ATPase"/>
</dbReference>
<dbReference type="InterPro" id="IPR002078">
    <property type="entry name" value="Sigma_54_int"/>
</dbReference>
<feature type="modified residue" description="4-aspartylphosphate" evidence="6">
    <location>
        <position position="27"/>
    </location>
</feature>
<sequence>MRWFAVSSGTEALALLARQDIALIIADQRMPEMTGAELLERAIEINPNAIRMILTGYTDTAALVQAINQGHIYQYINKPWDRRELKLTVKLALERYELVMENQRLLKELQAANERLKDENLLLKKETDKEFGFTNTVVRQSPAMRHVFNRLDKVIDNSATVLLTGETGTGKTLLAHHIHSRGPRKDKLFIEQNCGTLPETLLESELFGHKRGAFTGAVQDRKGLFEAVDGGTLLLDEISEMSPTLQVKLLQVLQDGSFRRVGESQYRQVDVRVIAATNRDLSTEIENGRFRSDLYYRLNVFPLHIPPLRERIEDIPPLAEHCLRKYRHKLNRQATGFTEEALRDLLRYDYPGNVRELENLIERALILSSGDLIEAGEWLPQPPSDTNEISRLEQLERVQIERSLTINNGNLKLTAKELGISRTTLWRRLKDYQK</sequence>
<dbReference type="RefSeq" id="WP_169250590.1">
    <property type="nucleotide sequence ID" value="NZ_SPMZ01000086.1"/>
</dbReference>
<dbReference type="SUPFAM" id="SSF52172">
    <property type="entry name" value="CheY-like"/>
    <property type="match status" value="1"/>
</dbReference>
<dbReference type="PROSITE" id="PS00688">
    <property type="entry name" value="SIGMA54_INTERACT_3"/>
    <property type="match status" value="1"/>
</dbReference>
<dbReference type="Proteomes" id="UP000760480">
    <property type="component" value="Unassembled WGS sequence"/>
</dbReference>
<accession>A0ABX1TRN0</accession>
<feature type="domain" description="Sigma-54 factor interaction" evidence="8">
    <location>
        <begin position="137"/>
        <end position="366"/>
    </location>
</feature>
<dbReference type="Gene3D" id="1.10.8.60">
    <property type="match status" value="1"/>
</dbReference>
<gene>
    <name evidence="10" type="ORF">E4P82_20205</name>
</gene>
<evidence type="ECO:0000256" key="4">
    <source>
        <dbReference type="ARBA" id="ARBA00023125"/>
    </source>
</evidence>
<dbReference type="EMBL" id="SPMZ01000086">
    <property type="protein sequence ID" value="NMQ21317.1"/>
    <property type="molecule type" value="Genomic_DNA"/>
</dbReference>
<keyword evidence="6" id="KW-0597">Phosphoprotein</keyword>
<evidence type="ECO:0000256" key="1">
    <source>
        <dbReference type="ARBA" id="ARBA00022741"/>
    </source>
</evidence>
<dbReference type="SUPFAM" id="SSF46689">
    <property type="entry name" value="Homeodomain-like"/>
    <property type="match status" value="1"/>
</dbReference>
<evidence type="ECO:0000313" key="10">
    <source>
        <dbReference type="EMBL" id="NMQ21317.1"/>
    </source>
</evidence>
<dbReference type="PROSITE" id="PS50110">
    <property type="entry name" value="RESPONSE_REGULATORY"/>
    <property type="match status" value="1"/>
</dbReference>
<dbReference type="Gene3D" id="1.10.10.60">
    <property type="entry name" value="Homeodomain-like"/>
    <property type="match status" value="1"/>
</dbReference>
<evidence type="ECO:0000259" key="9">
    <source>
        <dbReference type="PROSITE" id="PS50110"/>
    </source>
</evidence>
<dbReference type="InterPro" id="IPR002197">
    <property type="entry name" value="HTH_Fis"/>
</dbReference>
<protein>
    <submittedName>
        <fullName evidence="10">Sigma-54-dependent Fis family transcriptional regulator</fullName>
    </submittedName>
</protein>
<dbReference type="InterPro" id="IPR011006">
    <property type="entry name" value="CheY-like_superfamily"/>
</dbReference>
<keyword evidence="3" id="KW-0805">Transcription regulation</keyword>
<dbReference type="Pfam" id="PF00072">
    <property type="entry name" value="Response_reg"/>
    <property type="match status" value="1"/>
</dbReference>
<dbReference type="InterPro" id="IPR009057">
    <property type="entry name" value="Homeodomain-like_sf"/>
</dbReference>
<keyword evidence="4" id="KW-0238">DNA-binding</keyword>
<keyword evidence="2" id="KW-0067">ATP-binding</keyword>
<feature type="domain" description="Response regulatory" evidence="9">
    <location>
        <begin position="1"/>
        <end position="93"/>
    </location>
</feature>
<dbReference type="InterPro" id="IPR058031">
    <property type="entry name" value="AAA_lid_NorR"/>
</dbReference>
<dbReference type="PROSITE" id="PS50045">
    <property type="entry name" value="SIGMA54_INTERACT_4"/>
    <property type="match status" value="1"/>
</dbReference>
<name>A0ABX1TRN0_9GAMM</name>
<proteinExistence type="predicted"/>
<evidence type="ECO:0000256" key="7">
    <source>
        <dbReference type="SAM" id="Coils"/>
    </source>
</evidence>
<dbReference type="InterPro" id="IPR025662">
    <property type="entry name" value="Sigma_54_int_dom_ATP-bd_1"/>
</dbReference>
<dbReference type="PANTHER" id="PTHR32071">
    <property type="entry name" value="TRANSCRIPTIONAL REGULATORY PROTEIN"/>
    <property type="match status" value="1"/>
</dbReference>
<dbReference type="PRINTS" id="PR01590">
    <property type="entry name" value="HTHFIS"/>
</dbReference>
<dbReference type="InterPro" id="IPR027417">
    <property type="entry name" value="P-loop_NTPase"/>
</dbReference>
<dbReference type="SUPFAM" id="SSF52540">
    <property type="entry name" value="P-loop containing nucleoside triphosphate hydrolases"/>
    <property type="match status" value="1"/>
</dbReference>
<dbReference type="Pfam" id="PF00158">
    <property type="entry name" value="Sigma54_activat"/>
    <property type="match status" value="1"/>
</dbReference>
<dbReference type="Pfam" id="PF02954">
    <property type="entry name" value="HTH_8"/>
    <property type="match status" value="1"/>
</dbReference>
<dbReference type="CDD" id="cd00009">
    <property type="entry name" value="AAA"/>
    <property type="match status" value="1"/>
</dbReference>
<dbReference type="PANTHER" id="PTHR32071:SF117">
    <property type="entry name" value="PTS-DEPENDENT DIHYDROXYACETONE KINASE OPERON REGULATORY PROTEIN-RELATED"/>
    <property type="match status" value="1"/>
</dbReference>
<dbReference type="Gene3D" id="3.40.50.2300">
    <property type="match status" value="1"/>
</dbReference>
<dbReference type="Gene3D" id="3.40.50.300">
    <property type="entry name" value="P-loop containing nucleotide triphosphate hydrolases"/>
    <property type="match status" value="1"/>
</dbReference>